<protein>
    <recommendedName>
        <fullName evidence="2">TadE-like domain-containing protein</fullName>
    </recommendedName>
</protein>
<dbReference type="STRING" id="229920.ADM99_14325"/>
<dbReference type="Proteomes" id="UP000050430">
    <property type="component" value="Unassembled WGS sequence"/>
</dbReference>
<feature type="domain" description="TadE-like" evidence="2">
    <location>
        <begin position="12"/>
        <end position="51"/>
    </location>
</feature>
<dbReference type="Pfam" id="PF07811">
    <property type="entry name" value="TadE"/>
    <property type="match status" value="1"/>
</dbReference>
<gene>
    <name evidence="3" type="ORF">ADM99_14325</name>
</gene>
<keyword evidence="1" id="KW-1133">Transmembrane helix</keyword>
<feature type="transmembrane region" description="Helical" evidence="1">
    <location>
        <begin position="12"/>
        <end position="38"/>
    </location>
</feature>
<dbReference type="InterPro" id="IPR012495">
    <property type="entry name" value="TadE-like_dom"/>
</dbReference>
<keyword evidence="1" id="KW-0472">Membrane</keyword>
<name>A0A0P6WUL8_9CHLR</name>
<evidence type="ECO:0000256" key="1">
    <source>
        <dbReference type="SAM" id="Phobius"/>
    </source>
</evidence>
<organism evidence="3 4">
    <name type="scientific">Leptolinea tardivitalis</name>
    <dbReference type="NCBI Taxonomy" id="229920"/>
    <lineage>
        <taxon>Bacteria</taxon>
        <taxon>Bacillati</taxon>
        <taxon>Chloroflexota</taxon>
        <taxon>Anaerolineae</taxon>
        <taxon>Anaerolineales</taxon>
        <taxon>Anaerolineaceae</taxon>
        <taxon>Leptolinea</taxon>
    </lineage>
</organism>
<proteinExistence type="predicted"/>
<evidence type="ECO:0000313" key="3">
    <source>
        <dbReference type="EMBL" id="KPL70331.1"/>
    </source>
</evidence>
<sequence length="136" mass="14069">MKFLKDKRGMEMLEAAITTPIAILVMLAIVNLGMVVYAQQAVQAAARHGARMGSVAQQCPACYAMSGAKSAIAQAGILENTSVSVLAPGGSAGSILKIQVSGSVPNFLAPLTSLFPGLPGQTFNVSADSTFRQEGW</sequence>
<keyword evidence="4" id="KW-1185">Reference proteome</keyword>
<evidence type="ECO:0000259" key="2">
    <source>
        <dbReference type="Pfam" id="PF07811"/>
    </source>
</evidence>
<dbReference type="EMBL" id="LGCK01000014">
    <property type="protein sequence ID" value="KPL70331.1"/>
    <property type="molecule type" value="Genomic_DNA"/>
</dbReference>
<reference evidence="3 4" key="1">
    <citation type="submission" date="2015-07" db="EMBL/GenBank/DDBJ databases">
        <title>Genome sequence of Leptolinea tardivitalis DSM 16556.</title>
        <authorList>
            <person name="Hemp J."/>
            <person name="Ward L.M."/>
            <person name="Pace L.A."/>
            <person name="Fischer W.W."/>
        </authorList>
    </citation>
    <scope>NUCLEOTIDE SEQUENCE [LARGE SCALE GENOMIC DNA]</scope>
    <source>
        <strain evidence="3 4">YMTK-2</strain>
    </source>
</reference>
<dbReference type="AlphaFoldDB" id="A0A0P6WUL8"/>
<comment type="caution">
    <text evidence="3">The sequence shown here is derived from an EMBL/GenBank/DDBJ whole genome shotgun (WGS) entry which is preliminary data.</text>
</comment>
<accession>A0A0P6WUL8</accession>
<dbReference type="OrthoDB" id="163892at2"/>
<evidence type="ECO:0000313" key="4">
    <source>
        <dbReference type="Proteomes" id="UP000050430"/>
    </source>
</evidence>
<dbReference type="RefSeq" id="WP_062422206.1">
    <property type="nucleotide sequence ID" value="NZ_BBYA01000010.1"/>
</dbReference>
<keyword evidence="1" id="KW-0812">Transmembrane</keyword>